<dbReference type="STRING" id="1121442.SAMN02745702_02238"/>
<dbReference type="Proteomes" id="UP000189733">
    <property type="component" value="Unassembled WGS sequence"/>
</dbReference>
<dbReference type="CDD" id="cd04301">
    <property type="entry name" value="NAT_SF"/>
    <property type="match status" value="1"/>
</dbReference>
<dbReference type="InterPro" id="IPR000182">
    <property type="entry name" value="GNAT_dom"/>
</dbReference>
<gene>
    <name evidence="2" type="ORF">SAMN02745702_02238</name>
</gene>
<reference evidence="2 3" key="1">
    <citation type="submission" date="2017-02" db="EMBL/GenBank/DDBJ databases">
        <authorList>
            <person name="Peterson S.W."/>
        </authorList>
    </citation>
    <scope>NUCLEOTIDE SEQUENCE [LARGE SCALE GENOMIC DNA]</scope>
    <source>
        <strain evidence="2 3">DSM 18034</strain>
    </source>
</reference>
<evidence type="ECO:0000259" key="1">
    <source>
        <dbReference type="PROSITE" id="PS51186"/>
    </source>
</evidence>
<proteinExistence type="predicted"/>
<dbReference type="PROSITE" id="PS51186">
    <property type="entry name" value="GNAT"/>
    <property type="match status" value="1"/>
</dbReference>
<dbReference type="PANTHER" id="PTHR43451:SF1">
    <property type="entry name" value="ACETYLTRANSFERASE"/>
    <property type="match status" value="1"/>
</dbReference>
<dbReference type="AlphaFoldDB" id="A0A1T4WHL7"/>
<dbReference type="RefSeq" id="WP_078685516.1">
    <property type="nucleotide sequence ID" value="NZ_FUYA01000007.1"/>
</dbReference>
<dbReference type="InterPro" id="IPR016181">
    <property type="entry name" value="Acyl_CoA_acyltransferase"/>
</dbReference>
<dbReference type="Gene3D" id="3.40.630.30">
    <property type="match status" value="1"/>
</dbReference>
<dbReference type="SUPFAM" id="SSF55729">
    <property type="entry name" value="Acyl-CoA N-acyltransferases (Nat)"/>
    <property type="match status" value="1"/>
</dbReference>
<dbReference type="GO" id="GO:0016747">
    <property type="term" value="F:acyltransferase activity, transferring groups other than amino-acyl groups"/>
    <property type="evidence" value="ECO:0007669"/>
    <property type="project" value="InterPro"/>
</dbReference>
<name>A0A1T4WHL7_9BACT</name>
<dbReference type="EMBL" id="FUYA01000007">
    <property type="protein sequence ID" value="SKA76458.1"/>
    <property type="molecule type" value="Genomic_DNA"/>
</dbReference>
<dbReference type="Pfam" id="PF13673">
    <property type="entry name" value="Acetyltransf_10"/>
    <property type="match status" value="1"/>
</dbReference>
<keyword evidence="2" id="KW-0808">Transferase</keyword>
<organism evidence="2 3">
    <name type="scientific">Desulfobaculum bizertense DSM 18034</name>
    <dbReference type="NCBI Taxonomy" id="1121442"/>
    <lineage>
        <taxon>Bacteria</taxon>
        <taxon>Pseudomonadati</taxon>
        <taxon>Thermodesulfobacteriota</taxon>
        <taxon>Desulfovibrionia</taxon>
        <taxon>Desulfovibrionales</taxon>
        <taxon>Desulfovibrionaceae</taxon>
        <taxon>Desulfobaculum</taxon>
    </lineage>
</organism>
<protein>
    <submittedName>
        <fullName evidence="2">Acetyltransferase (GNAT) domain-containing protein</fullName>
    </submittedName>
</protein>
<feature type="domain" description="N-acetyltransferase" evidence="1">
    <location>
        <begin position="3"/>
        <end position="149"/>
    </location>
</feature>
<dbReference type="OrthoDB" id="9789605at2"/>
<dbReference type="PANTHER" id="PTHR43451">
    <property type="entry name" value="ACETYLTRANSFERASE (GNAT) FAMILY PROTEIN"/>
    <property type="match status" value="1"/>
</dbReference>
<keyword evidence="3" id="KW-1185">Reference proteome</keyword>
<evidence type="ECO:0000313" key="2">
    <source>
        <dbReference type="EMBL" id="SKA76458.1"/>
    </source>
</evidence>
<evidence type="ECO:0000313" key="3">
    <source>
        <dbReference type="Proteomes" id="UP000189733"/>
    </source>
</evidence>
<dbReference type="InterPro" id="IPR052564">
    <property type="entry name" value="N-acetyltrans/Recomb-assoc"/>
</dbReference>
<accession>A0A1T4WHL7</accession>
<sequence>MSFTLHTMTEQEIPAARELVASVFLRCIAPDYSQTGQEQFFAFITPAALRQRFSAESVFFIARHNTQIIGLLEVQKGRHIALLFTHCDWHGKGIATALLNKAFTFTKDCTITVNSSPCAIPVYTRLGFRPTQDMQDIHGIRFVPMQKDL</sequence>